<reference evidence="1 2" key="1">
    <citation type="submission" date="2018-03" db="EMBL/GenBank/DDBJ databases">
        <title>Genome sequence of Clostridium luticellarii DSM 29923.</title>
        <authorList>
            <person name="Poehlein A."/>
            <person name="Daniel R."/>
        </authorList>
    </citation>
    <scope>NUCLEOTIDE SEQUENCE [LARGE SCALE GENOMIC DNA]</scope>
    <source>
        <strain evidence="1 2">DSM 29923</strain>
    </source>
</reference>
<evidence type="ECO:0000313" key="1">
    <source>
        <dbReference type="EMBL" id="PRR78198.1"/>
    </source>
</evidence>
<accession>A0A2T0B2S9</accession>
<proteinExistence type="predicted"/>
<dbReference type="EMBL" id="PVXP01000136">
    <property type="protein sequence ID" value="PRR78198.1"/>
    <property type="molecule type" value="Genomic_DNA"/>
</dbReference>
<dbReference type="RefSeq" id="WP_106011192.1">
    <property type="nucleotide sequence ID" value="NZ_PVXP01000136.1"/>
</dbReference>
<dbReference type="Proteomes" id="UP000237798">
    <property type="component" value="Unassembled WGS sequence"/>
</dbReference>
<dbReference type="AlphaFoldDB" id="A0A2T0B2S9"/>
<gene>
    <name evidence="1" type="ORF">CLLU_36710</name>
</gene>
<keyword evidence="2" id="KW-1185">Reference proteome</keyword>
<evidence type="ECO:0000313" key="2">
    <source>
        <dbReference type="Proteomes" id="UP000237798"/>
    </source>
</evidence>
<protein>
    <submittedName>
        <fullName evidence="1">Uncharacterized protein</fullName>
    </submittedName>
</protein>
<comment type="caution">
    <text evidence="1">The sequence shown here is derived from an EMBL/GenBank/DDBJ whole genome shotgun (WGS) entry which is preliminary data.</text>
</comment>
<sequence length="64" mass="7353">MLNMQLEIDILKETINVLKKDPNVDQTVFKNREKAVIVDALKNKYSQGMSIDLCKTKSILIIFV</sequence>
<organism evidence="1 2">
    <name type="scientific">Clostridium luticellarii</name>
    <dbReference type="NCBI Taxonomy" id="1691940"/>
    <lineage>
        <taxon>Bacteria</taxon>
        <taxon>Bacillati</taxon>
        <taxon>Bacillota</taxon>
        <taxon>Clostridia</taxon>
        <taxon>Eubacteriales</taxon>
        <taxon>Clostridiaceae</taxon>
        <taxon>Clostridium</taxon>
    </lineage>
</organism>
<name>A0A2T0B2S9_9CLOT</name>
<dbReference type="OrthoDB" id="568465at2"/>